<reference evidence="1 2" key="1">
    <citation type="submission" date="2016-11" db="EMBL/GenBank/DDBJ databases">
        <authorList>
            <person name="Jaros S."/>
            <person name="Januszkiewicz K."/>
            <person name="Wedrychowicz H."/>
        </authorList>
    </citation>
    <scope>NUCLEOTIDE SEQUENCE [LARGE SCALE GENOMIC DNA]</scope>
    <source>
        <strain evidence="1 2">Y1</strain>
    </source>
</reference>
<dbReference type="OrthoDB" id="9790784at2"/>
<sequence>MASFEKVFMRPNLSNYGTVPAGGTLSSSPDIWISGIKPLANYQTVLTSDDSYSQESHEGVTAGMLFRAWIYCACNSNSL</sequence>
<dbReference type="AlphaFoldDB" id="A0A1M7IEI2"/>
<evidence type="ECO:0000313" key="1">
    <source>
        <dbReference type="EMBL" id="SHM39236.1"/>
    </source>
</evidence>
<gene>
    <name evidence="1" type="ORF">SAMN04487860_10476</name>
</gene>
<dbReference type="Proteomes" id="UP000184394">
    <property type="component" value="Unassembled WGS sequence"/>
</dbReference>
<name>A0A1M7IEI2_RUMFL</name>
<accession>A0A1M7IEI2</accession>
<protein>
    <submittedName>
        <fullName evidence="1">Uncharacterized protein</fullName>
    </submittedName>
</protein>
<dbReference type="EMBL" id="FRCT01000004">
    <property type="protein sequence ID" value="SHM39236.1"/>
    <property type="molecule type" value="Genomic_DNA"/>
</dbReference>
<organism evidence="1 2">
    <name type="scientific">Ruminococcus flavefaciens</name>
    <dbReference type="NCBI Taxonomy" id="1265"/>
    <lineage>
        <taxon>Bacteria</taxon>
        <taxon>Bacillati</taxon>
        <taxon>Bacillota</taxon>
        <taxon>Clostridia</taxon>
        <taxon>Eubacteriales</taxon>
        <taxon>Oscillospiraceae</taxon>
        <taxon>Ruminococcus</taxon>
    </lineage>
</organism>
<proteinExistence type="predicted"/>
<dbReference type="RefSeq" id="WP_072949652.1">
    <property type="nucleotide sequence ID" value="NZ_FRCT01000004.1"/>
</dbReference>
<evidence type="ECO:0000313" key="2">
    <source>
        <dbReference type="Proteomes" id="UP000184394"/>
    </source>
</evidence>